<dbReference type="AlphaFoldDB" id="B9XM56"/>
<comment type="cofactor">
    <cofactor evidence="1">
        <name>Mo-molybdopterin</name>
        <dbReference type="ChEBI" id="CHEBI:71302"/>
    </cofactor>
</comment>
<name>B9XM56_PEDPL</name>
<dbReference type="PANTHER" id="PTHR19372:SF7">
    <property type="entry name" value="SULFITE OXIDASE, MITOCHONDRIAL"/>
    <property type="match status" value="1"/>
</dbReference>
<keyword evidence="8" id="KW-1185">Reference proteome</keyword>
<feature type="domain" description="Moybdenum cofactor oxidoreductase dimerisation" evidence="6">
    <location>
        <begin position="256"/>
        <end position="352"/>
    </location>
</feature>
<evidence type="ECO:0000256" key="3">
    <source>
        <dbReference type="ARBA" id="ARBA00022723"/>
    </source>
</evidence>
<dbReference type="InterPro" id="IPR000572">
    <property type="entry name" value="OxRdtase_Mopterin-bd_dom"/>
</dbReference>
<dbReference type="GO" id="GO:0008482">
    <property type="term" value="F:sulfite oxidase activity"/>
    <property type="evidence" value="ECO:0007669"/>
    <property type="project" value="TreeGrafter"/>
</dbReference>
<sequence>MSTSTSTNQGTLADANANARPFTGLITRDREPENLEFPFSALSSWIMPNEQFFVRSHFPVPKVDLQTWRLEVEGLVDKPVSLTLEELRGMPSRSVTMVLECAGNSRIFLNPKVSGLQWELGAVGNTEWTGVPLSEVLKKAGVKAGAVEVVLEGMDRGEIKKEPVSPGKISYARSISLTKAMSPEVILAYQMNGEDLTPAHGFPVRAIVPGHYGMASVKWLNRIILLDREFRGYFQTTDYTYWNKQDGMPVQLFPVSEIEVKAEISRPGLHEVVPADSVYRMFGAAWTGESDVVKVEVSTDGAKSWQPAQLLGDPVRYAWRLWEYHWSTPSQPGRYTVMARATDAHGNTQPMDRDMHRGTYVITHVQPIDVQVRKVNGASSMDSYAI</sequence>
<keyword evidence="4 7" id="KW-0560">Oxidoreductase</keyword>
<evidence type="ECO:0000259" key="5">
    <source>
        <dbReference type="Pfam" id="PF00174"/>
    </source>
</evidence>
<gene>
    <name evidence="7" type="ORF">Cflav_PD2176</name>
</gene>
<evidence type="ECO:0000256" key="4">
    <source>
        <dbReference type="ARBA" id="ARBA00023002"/>
    </source>
</evidence>
<protein>
    <submittedName>
        <fullName evidence="7">Nitrate reductase (NADH)</fullName>
        <ecNumber evidence="7">1.7.1.1</ecNumber>
    </submittedName>
</protein>
<dbReference type="SUPFAM" id="SSF56524">
    <property type="entry name" value="Oxidoreductase molybdopterin-binding domain"/>
    <property type="match status" value="1"/>
</dbReference>
<dbReference type="GO" id="GO:0043546">
    <property type="term" value="F:molybdopterin cofactor binding"/>
    <property type="evidence" value="ECO:0007669"/>
    <property type="project" value="TreeGrafter"/>
</dbReference>
<evidence type="ECO:0000313" key="8">
    <source>
        <dbReference type="Proteomes" id="UP000003688"/>
    </source>
</evidence>
<dbReference type="RefSeq" id="WP_007416895.1">
    <property type="nucleotide sequence ID" value="NZ_ABOX02000033.1"/>
</dbReference>
<dbReference type="EC" id="1.7.1.1" evidence="7"/>
<dbReference type="GO" id="GO:0020037">
    <property type="term" value="F:heme binding"/>
    <property type="evidence" value="ECO:0007669"/>
    <property type="project" value="TreeGrafter"/>
</dbReference>
<dbReference type="PRINTS" id="PR00407">
    <property type="entry name" value="EUMOPTERIN"/>
</dbReference>
<dbReference type="Gene3D" id="3.90.420.10">
    <property type="entry name" value="Oxidoreductase, molybdopterin-binding domain"/>
    <property type="match status" value="1"/>
</dbReference>
<dbReference type="GO" id="GO:0009703">
    <property type="term" value="F:nitrate reductase (NADH) activity"/>
    <property type="evidence" value="ECO:0007669"/>
    <property type="project" value="UniProtKB-EC"/>
</dbReference>
<evidence type="ECO:0000256" key="1">
    <source>
        <dbReference type="ARBA" id="ARBA00001924"/>
    </source>
</evidence>
<evidence type="ECO:0000259" key="6">
    <source>
        <dbReference type="Pfam" id="PF03404"/>
    </source>
</evidence>
<comment type="caution">
    <text evidence="7">The sequence shown here is derived from an EMBL/GenBank/DDBJ whole genome shotgun (WGS) entry which is preliminary data.</text>
</comment>
<dbReference type="OrthoDB" id="9778777at2"/>
<proteinExistence type="predicted"/>
<dbReference type="InterPro" id="IPR008335">
    <property type="entry name" value="Mopterin_OxRdtase_euk"/>
</dbReference>
<dbReference type="CDD" id="cd02110">
    <property type="entry name" value="SO_family_Moco_dimer"/>
    <property type="match status" value="1"/>
</dbReference>
<dbReference type="PANTHER" id="PTHR19372">
    <property type="entry name" value="SULFITE REDUCTASE"/>
    <property type="match status" value="1"/>
</dbReference>
<dbReference type="STRING" id="320771.Cflav_PD2176"/>
<organism evidence="7 8">
    <name type="scientific">Pedosphaera parvula (strain Ellin514)</name>
    <dbReference type="NCBI Taxonomy" id="320771"/>
    <lineage>
        <taxon>Bacteria</taxon>
        <taxon>Pseudomonadati</taxon>
        <taxon>Verrucomicrobiota</taxon>
        <taxon>Pedosphaerae</taxon>
        <taxon>Pedosphaerales</taxon>
        <taxon>Pedosphaeraceae</taxon>
        <taxon>Pedosphaera</taxon>
    </lineage>
</organism>
<dbReference type="GO" id="GO:0006790">
    <property type="term" value="P:sulfur compound metabolic process"/>
    <property type="evidence" value="ECO:0007669"/>
    <property type="project" value="TreeGrafter"/>
</dbReference>
<reference evidence="7 8" key="1">
    <citation type="journal article" date="2011" name="J. Bacteriol.">
        <title>Genome sequence of 'Pedosphaera parvula' Ellin514, an aerobic Verrucomicrobial isolate from pasture soil.</title>
        <authorList>
            <person name="Kant R."/>
            <person name="van Passel M.W."/>
            <person name="Sangwan P."/>
            <person name="Palva A."/>
            <person name="Lucas S."/>
            <person name="Copeland A."/>
            <person name="Lapidus A."/>
            <person name="Glavina Del Rio T."/>
            <person name="Dalin E."/>
            <person name="Tice H."/>
            <person name="Bruce D."/>
            <person name="Goodwin L."/>
            <person name="Pitluck S."/>
            <person name="Chertkov O."/>
            <person name="Larimer F.W."/>
            <person name="Land M.L."/>
            <person name="Hauser L."/>
            <person name="Brettin T.S."/>
            <person name="Detter J.C."/>
            <person name="Han S."/>
            <person name="de Vos W.M."/>
            <person name="Janssen P.H."/>
            <person name="Smidt H."/>
        </authorList>
    </citation>
    <scope>NUCLEOTIDE SEQUENCE [LARGE SCALE GENOMIC DNA]</scope>
    <source>
        <strain evidence="7 8">Ellin514</strain>
    </source>
</reference>
<dbReference type="EMBL" id="ABOX02000033">
    <property type="protein sequence ID" value="EEF59049.1"/>
    <property type="molecule type" value="Genomic_DNA"/>
</dbReference>
<dbReference type="GO" id="GO:0030151">
    <property type="term" value="F:molybdenum ion binding"/>
    <property type="evidence" value="ECO:0007669"/>
    <property type="project" value="InterPro"/>
</dbReference>
<dbReference type="SUPFAM" id="SSF81296">
    <property type="entry name" value="E set domains"/>
    <property type="match status" value="1"/>
</dbReference>
<dbReference type="Gene3D" id="2.60.40.650">
    <property type="match status" value="1"/>
</dbReference>
<dbReference type="Pfam" id="PF03404">
    <property type="entry name" value="Mo-co_dimer"/>
    <property type="match status" value="1"/>
</dbReference>
<keyword evidence="3" id="KW-0479">Metal-binding</keyword>
<accession>B9XM56</accession>
<evidence type="ECO:0000256" key="2">
    <source>
        <dbReference type="ARBA" id="ARBA00022505"/>
    </source>
</evidence>
<keyword evidence="2" id="KW-0500">Molybdenum</keyword>
<dbReference type="InterPro" id="IPR036374">
    <property type="entry name" value="OxRdtase_Mopterin-bd_sf"/>
</dbReference>
<dbReference type="Proteomes" id="UP000003688">
    <property type="component" value="Unassembled WGS sequence"/>
</dbReference>
<evidence type="ECO:0000313" key="7">
    <source>
        <dbReference type="EMBL" id="EEF59049.1"/>
    </source>
</evidence>
<dbReference type="InterPro" id="IPR014756">
    <property type="entry name" value="Ig_E-set"/>
</dbReference>
<dbReference type="Pfam" id="PF00174">
    <property type="entry name" value="Oxidored_molyb"/>
    <property type="match status" value="1"/>
</dbReference>
<dbReference type="InterPro" id="IPR005066">
    <property type="entry name" value="MoCF_OxRdtse_dimer"/>
</dbReference>
<feature type="domain" description="Oxidoreductase molybdopterin-binding" evidence="5">
    <location>
        <begin position="57"/>
        <end position="233"/>
    </location>
</feature>